<feature type="region of interest" description="Disordered" evidence="2">
    <location>
        <begin position="1"/>
        <end position="59"/>
    </location>
</feature>
<comment type="caution">
    <text evidence="3">The sequence shown here is derived from an EMBL/GenBank/DDBJ whole genome shotgun (WGS) entry which is preliminary data.</text>
</comment>
<feature type="compositionally biased region" description="Basic and acidic residues" evidence="2">
    <location>
        <begin position="507"/>
        <end position="517"/>
    </location>
</feature>
<proteinExistence type="predicted"/>
<organism evidence="3 4">
    <name type="scientific">Phytophthora pseudosyringae</name>
    <dbReference type="NCBI Taxonomy" id="221518"/>
    <lineage>
        <taxon>Eukaryota</taxon>
        <taxon>Sar</taxon>
        <taxon>Stramenopiles</taxon>
        <taxon>Oomycota</taxon>
        <taxon>Peronosporomycetes</taxon>
        <taxon>Peronosporales</taxon>
        <taxon>Peronosporaceae</taxon>
        <taxon>Phytophthora</taxon>
    </lineage>
</organism>
<keyword evidence="1" id="KW-0175">Coiled coil</keyword>
<protein>
    <submittedName>
        <fullName evidence="3">Uncharacterized protein</fullName>
    </submittedName>
</protein>
<evidence type="ECO:0000256" key="1">
    <source>
        <dbReference type="SAM" id="Coils"/>
    </source>
</evidence>
<dbReference type="EMBL" id="JAGDFM010000435">
    <property type="protein sequence ID" value="KAG7378314.1"/>
    <property type="molecule type" value="Genomic_DNA"/>
</dbReference>
<keyword evidence="4" id="KW-1185">Reference proteome</keyword>
<reference evidence="3" key="1">
    <citation type="submission" date="2021-02" db="EMBL/GenBank/DDBJ databases">
        <authorList>
            <person name="Palmer J.M."/>
        </authorList>
    </citation>
    <scope>NUCLEOTIDE SEQUENCE</scope>
    <source>
        <strain evidence="3">SCRP734</strain>
    </source>
</reference>
<gene>
    <name evidence="3" type="ORF">PHYPSEUDO_010271</name>
</gene>
<sequence>MMFAINRKAIPRAKMASPPRSPKRPRSVSNAAPNTEEEKKTKQPRLSPPSDAAREDTQRIVTQMLREENRQFSADRDALAERLARTQRSLRDAEDDVARVYRQKQKEMDALRREFEQKMVAPAGQAESKEISSTVVYSRQTAAEMDRFLQSCELWQTRLRTLSGQLERKAEKMEAQELQSVVRDLVTSVEVQALKSEVGSTRGELQWALWAQEDAAKCLEACYRDRQDTEVFEAIEKQLTDDRVVELETQLAQKRAVEREKEMELSSLRAGQEELMHSSHVVPIEEFETLVSEKKRMREELKQMKQEVKEQSEEMESVKDENATLKQHNQRLVEETRQLREKQHRSELAAVQQSLTQVEKLQAQLQASKTREARMDAVLKSAEKEMKKNKQRKEELKILYAKFSSTMDSVSEKTMRLEELEQELQDAQSNARETQHQKEELEEQVAQLRQEKSDVYAAQCRERDGTSEELAEVQMKYAESRKLESLEKELTSKMQAEIAELKSQNEALKEQQVKQDHQSVGQPSNEGDTRNADIDNTLVVQVAEKEALQMFIQQYYSVAEEKCSRLLATVSEFESQKTWIQEQTKECCSVLRMCTQVDACDESIRASLLDIMATLEGLT</sequence>
<accession>A0A8T1VFQ7</accession>
<name>A0A8T1VFQ7_9STRA</name>
<dbReference type="Proteomes" id="UP000694044">
    <property type="component" value="Unassembled WGS sequence"/>
</dbReference>
<evidence type="ECO:0000313" key="3">
    <source>
        <dbReference type="EMBL" id="KAG7378314.1"/>
    </source>
</evidence>
<evidence type="ECO:0000256" key="2">
    <source>
        <dbReference type="SAM" id="MobiDB-lite"/>
    </source>
</evidence>
<feature type="coiled-coil region" evidence="1">
    <location>
        <begin position="76"/>
        <end position="121"/>
    </location>
</feature>
<feature type="region of interest" description="Disordered" evidence="2">
    <location>
        <begin position="506"/>
        <end position="531"/>
    </location>
</feature>
<feature type="region of interest" description="Disordered" evidence="2">
    <location>
        <begin position="422"/>
        <end position="444"/>
    </location>
</feature>
<dbReference type="AlphaFoldDB" id="A0A8T1VFQ7"/>
<evidence type="ECO:0000313" key="4">
    <source>
        <dbReference type="Proteomes" id="UP000694044"/>
    </source>
</evidence>
<dbReference type="OrthoDB" id="165606at2759"/>